<evidence type="ECO:0000313" key="6">
    <source>
        <dbReference type="Proteomes" id="UP000509126"/>
    </source>
</evidence>
<feature type="chain" id="PRO_5042697619" evidence="1">
    <location>
        <begin position="23"/>
        <end position="244"/>
    </location>
</feature>
<dbReference type="Proteomes" id="UP001242129">
    <property type="component" value="Unassembled WGS sequence"/>
</dbReference>
<dbReference type="NCBIfam" id="TIGR02001">
    <property type="entry name" value="gcw_chp"/>
    <property type="match status" value="1"/>
</dbReference>
<evidence type="ECO:0000313" key="5">
    <source>
        <dbReference type="EMBL" id="QXR07731.1"/>
    </source>
</evidence>
<feature type="signal peptide" evidence="1">
    <location>
        <begin position="1"/>
        <end position="22"/>
    </location>
</feature>
<organism evidence="4 6">
    <name type="scientific">Acinetobacter lwoffii</name>
    <dbReference type="NCBI Taxonomy" id="28090"/>
    <lineage>
        <taxon>Bacteria</taxon>
        <taxon>Pseudomonadati</taxon>
        <taxon>Pseudomonadota</taxon>
        <taxon>Gammaproteobacteria</taxon>
        <taxon>Moraxellales</taxon>
        <taxon>Moraxellaceae</taxon>
        <taxon>Acinetobacter</taxon>
    </lineage>
</organism>
<reference evidence="5" key="2">
    <citation type="journal article" date="2019" name="Nat. Commun.">
        <title>Spatiotemporal dynamics of multidrug resistant bacteria on intensive care unit surfaces.</title>
        <authorList>
            <person name="D'Souza A.W."/>
            <person name="Potter R.F."/>
            <person name="Wallace M."/>
            <person name="Shupe A."/>
            <person name="Patel S."/>
            <person name="Sun X."/>
            <person name="Gul D."/>
            <person name="Kwon J.H."/>
            <person name="Andleeb S."/>
            <person name="Burnham C.D."/>
            <person name="Dantas G."/>
        </authorList>
    </citation>
    <scope>NUCLEOTIDE SEQUENCE</scope>
    <source>
        <strain evidence="5">AL_065</strain>
    </source>
</reference>
<evidence type="ECO:0000313" key="2">
    <source>
        <dbReference type="EMBL" id="MDP1448512.1"/>
    </source>
</evidence>
<reference evidence="5" key="1">
    <citation type="submission" date="2018-10" db="EMBL/GenBank/DDBJ databases">
        <authorList>
            <person name="D'Souza A.W."/>
            <person name="Potter R.F."/>
            <person name="Wallace M."/>
            <person name="Shupe A."/>
            <person name="Patel S."/>
            <person name="Sun S."/>
            <person name="Gul D."/>
            <person name="Kwon J.H."/>
            <person name="Andleeb S."/>
            <person name="Burnham C.-A.D."/>
            <person name="Dantas G."/>
        </authorList>
    </citation>
    <scope>NUCLEOTIDE SEQUENCE</scope>
    <source>
        <strain evidence="5">AL_065</strain>
    </source>
</reference>
<protein>
    <submittedName>
        <fullName evidence="2">TorF family putative porin</fullName>
    </submittedName>
    <submittedName>
        <fullName evidence="3">Uncharacterized protein (TIGR02001 family)</fullName>
    </submittedName>
</protein>
<dbReference type="STRING" id="28090.GCA_002119785_01386"/>
<dbReference type="Proteomes" id="UP000293391">
    <property type="component" value="Chromosome"/>
</dbReference>
<reference evidence="4 6" key="3">
    <citation type="submission" date="2019-11" db="EMBL/GenBank/DDBJ databases">
        <title>FDA dAtabase for Regulatory Grade micrObial Sequences (FDA-ARGOS): Supporting development and validation of Infectious Disease Dx tests.</title>
        <authorList>
            <person name="Patel R."/>
            <person name="Rucinski S."/>
            <person name="Tallon L."/>
            <person name="Sadzewicz L."/>
            <person name="Vavikolanu K."/>
            <person name="Mehta A."/>
            <person name="Aluvathingal J."/>
            <person name="Nadendla S."/>
            <person name="Nandy P."/>
            <person name="Geyer C."/>
            <person name="Yan Y."/>
            <person name="Sichtig H."/>
        </authorList>
    </citation>
    <scope>NUCLEOTIDE SEQUENCE [LARGE SCALE GENOMIC DNA]</scope>
    <source>
        <strain evidence="4 6">FDAARGOS_557</strain>
    </source>
</reference>
<dbReference type="EMBL" id="CP078045">
    <property type="protein sequence ID" value="QXR07731.1"/>
    <property type="molecule type" value="Genomic_DNA"/>
</dbReference>
<dbReference type="EMBL" id="JAUUUS010000295">
    <property type="protein sequence ID" value="MDP1448512.1"/>
    <property type="molecule type" value="Genomic_DNA"/>
</dbReference>
<evidence type="ECO:0000313" key="3">
    <source>
        <dbReference type="EMBL" id="MDR6628976.1"/>
    </source>
</evidence>
<reference evidence="3" key="6">
    <citation type="submission" date="2023-07" db="EMBL/GenBank/DDBJ databases">
        <title>Sorghum-associated microbial communities from plants grown in Nebraska, USA.</title>
        <authorList>
            <person name="Schachtman D."/>
        </authorList>
    </citation>
    <scope>NUCLEOTIDE SEQUENCE</scope>
    <source>
        <strain evidence="3">BE44</strain>
    </source>
</reference>
<evidence type="ECO:0000313" key="4">
    <source>
        <dbReference type="EMBL" id="QKU20401.1"/>
    </source>
</evidence>
<reference evidence="2" key="5">
    <citation type="submission" date="2023-07" db="EMBL/GenBank/DDBJ databases">
        <title>Dynamics of blaOXA-23 gene transmission in Acinetobacter spp. from contaminated veterinary surfaces.</title>
        <authorList>
            <person name="Moreira Da Silva J."/>
            <person name="Menezes J."/>
            <person name="Fernandes L."/>
            <person name="Marques C."/>
            <person name="Amaral A."/>
            <person name="Timofte D."/>
            <person name="Pomba C."/>
        </authorList>
    </citation>
    <scope>NUCLEOTIDE SEQUENCE</scope>
    <source>
        <strain evidence="2">CMVB11Z4A1</strain>
    </source>
</reference>
<dbReference type="RefSeq" id="WP_004732532.1">
    <property type="nucleotide sequence ID" value="NZ_CABIYT010000003.1"/>
</dbReference>
<dbReference type="Pfam" id="PF09694">
    <property type="entry name" value="Gcw_chp"/>
    <property type="match status" value="1"/>
</dbReference>
<dbReference type="Proteomes" id="UP001262767">
    <property type="component" value="Unassembled WGS sequence"/>
</dbReference>
<sequence length="244" mass="26717">MKLTLKVLSLALLGAVSSFTFAEEPVAEHTVSGNISVLSSYNLRGITNIPENSGATLQGGLDYNHASGFYAGWWGSTLDYPLSEEGRDAFENNFYAGYSHAVNDDLGLTIGTTYYYYYESDVNSDGFELLLGMSYKDLGVTAQTLLEDTTWGNAGDTYLKATYSYALPQDFSLDTALGLYAYEKSGDFIEGTTESFGFRHFDIGLSKPLGDTGVTASMNYILGGYDRFDEKQKNKVVFGLGYSF</sequence>
<keyword evidence="1" id="KW-0732">Signal</keyword>
<dbReference type="AlphaFoldDB" id="A0A2K8UN08"/>
<reference evidence="5" key="4">
    <citation type="submission" date="2021-06" db="EMBL/GenBank/DDBJ databases">
        <authorList>
            <person name="Diorio-Toth L."/>
        </authorList>
    </citation>
    <scope>NUCLEOTIDE SEQUENCE</scope>
    <source>
        <strain evidence="5">AL_065</strain>
    </source>
</reference>
<evidence type="ECO:0000256" key="1">
    <source>
        <dbReference type="SAM" id="SignalP"/>
    </source>
</evidence>
<accession>A0A2K8UN08</accession>
<dbReference type="InterPro" id="IPR010239">
    <property type="entry name" value="CHP02001"/>
</dbReference>
<gene>
    <name evidence="5" type="ORF">EVX74_001445</name>
    <name evidence="4" type="ORF">FOB19_02490</name>
    <name evidence="3" type="ORF">J2X86_001006</name>
    <name evidence="2" type="ORF">Q8G51_12140</name>
</gene>
<proteinExistence type="predicted"/>
<dbReference type="EMBL" id="CP054803">
    <property type="protein sequence ID" value="QKU20401.1"/>
    <property type="molecule type" value="Genomic_DNA"/>
</dbReference>
<name>A0A2K8UN08_ACILW</name>
<dbReference type="EMBL" id="JAVDSC010000003">
    <property type="protein sequence ID" value="MDR6628976.1"/>
    <property type="molecule type" value="Genomic_DNA"/>
</dbReference>
<dbReference type="Proteomes" id="UP000509126">
    <property type="component" value="Chromosome"/>
</dbReference>